<organism evidence="2 3">
    <name type="scientific">Massilia mucilaginosa</name>
    <dbReference type="NCBI Taxonomy" id="2609282"/>
    <lineage>
        <taxon>Bacteria</taxon>
        <taxon>Pseudomonadati</taxon>
        <taxon>Pseudomonadota</taxon>
        <taxon>Betaproteobacteria</taxon>
        <taxon>Burkholderiales</taxon>
        <taxon>Oxalobacteraceae</taxon>
        <taxon>Telluria group</taxon>
        <taxon>Massilia</taxon>
    </lineage>
</organism>
<gene>
    <name evidence="2" type="ORF">F2P45_28760</name>
</gene>
<reference evidence="2 3" key="1">
    <citation type="submission" date="2019-10" db="EMBL/GenBank/DDBJ databases">
        <title>Taxonomy of Antarctic Massilia spp.: description of Massilia rubra sp. nov., Massilia aquatica sp. nov., Massilia mucilaginosa sp. nov., Massilia frigida sp. nov. isolated from streams, lakes and regoliths.</title>
        <authorList>
            <person name="Holochova P."/>
            <person name="Sedlacek I."/>
            <person name="Kralova S."/>
            <person name="Maslanova I."/>
            <person name="Busse H.-J."/>
            <person name="Stankova E."/>
            <person name="Vrbovska V."/>
            <person name="Kovarovic V."/>
            <person name="Bartak M."/>
            <person name="Svec P."/>
            <person name="Pantucek R."/>
        </authorList>
    </citation>
    <scope>NUCLEOTIDE SEQUENCE [LARGE SCALE GENOMIC DNA]</scope>
    <source>
        <strain evidence="2 3">CCM 8733</strain>
    </source>
</reference>
<keyword evidence="3" id="KW-1185">Reference proteome</keyword>
<comment type="caution">
    <text evidence="2">The sequence shown here is derived from an EMBL/GenBank/DDBJ whole genome shotgun (WGS) entry which is preliminary data.</text>
</comment>
<accession>A0ABX0P3C6</accession>
<evidence type="ECO:0000313" key="2">
    <source>
        <dbReference type="EMBL" id="NHZ92967.1"/>
    </source>
</evidence>
<dbReference type="EMBL" id="WHJH01000057">
    <property type="protein sequence ID" value="NHZ92967.1"/>
    <property type="molecule type" value="Genomic_DNA"/>
</dbReference>
<feature type="region of interest" description="Disordered" evidence="1">
    <location>
        <begin position="265"/>
        <end position="297"/>
    </location>
</feature>
<evidence type="ECO:0000256" key="1">
    <source>
        <dbReference type="SAM" id="MobiDB-lite"/>
    </source>
</evidence>
<name>A0ABX0P3C6_9BURK</name>
<sequence length="297" mass="33639">MPAELRVGAVFGGDTAKHLHRSLWEIARTIRLMPAKYLCWPAGSESIFAIHALRQTAAPSTLVIDEPFLWSFGELRVPLQIWQALTRYNVWVEPVLVSEWVRLIEAYAARRLPDIRQRTHALLAWADPERDTRIARAAVARMREAGKPVYCVWSGQRLRNDYDVDHCFPFAAWPCGDAWNLMPASKKINNEKSNRLVTQGALERASDCITTWWSDAFLSADDDASKRFFLEAGQSLPMLSGSAQASDIIDAMKVHRIRLAKDQGLLPWEPKRMPPPAPAAPADRQQTRRALDPTYLN</sequence>
<proteinExistence type="predicted"/>
<evidence type="ECO:0008006" key="4">
    <source>
        <dbReference type="Google" id="ProtNLM"/>
    </source>
</evidence>
<dbReference type="Proteomes" id="UP000609726">
    <property type="component" value="Unassembled WGS sequence"/>
</dbReference>
<protein>
    <recommendedName>
        <fullName evidence="4">HNH nuclease domain-containing protein</fullName>
    </recommendedName>
</protein>
<dbReference type="Gene3D" id="1.10.30.50">
    <property type="match status" value="1"/>
</dbReference>
<evidence type="ECO:0000313" key="3">
    <source>
        <dbReference type="Proteomes" id="UP000609726"/>
    </source>
</evidence>